<protein>
    <submittedName>
        <fullName evidence="2">Uncharacterized protein LOC130495587</fullName>
    </submittedName>
</protein>
<proteinExistence type="predicted"/>
<name>A0A9W3BUK9_RAPSA</name>
<gene>
    <name evidence="2" type="primary">LOC130495587</name>
</gene>
<organism evidence="1 2">
    <name type="scientific">Raphanus sativus</name>
    <name type="common">Radish</name>
    <name type="synonym">Raphanus raphanistrum var. sativus</name>
    <dbReference type="NCBI Taxonomy" id="3726"/>
    <lineage>
        <taxon>Eukaryota</taxon>
        <taxon>Viridiplantae</taxon>
        <taxon>Streptophyta</taxon>
        <taxon>Embryophyta</taxon>
        <taxon>Tracheophyta</taxon>
        <taxon>Spermatophyta</taxon>
        <taxon>Magnoliopsida</taxon>
        <taxon>eudicotyledons</taxon>
        <taxon>Gunneridae</taxon>
        <taxon>Pentapetalae</taxon>
        <taxon>rosids</taxon>
        <taxon>malvids</taxon>
        <taxon>Brassicales</taxon>
        <taxon>Brassicaceae</taxon>
        <taxon>Brassiceae</taxon>
        <taxon>Raphanus</taxon>
    </lineage>
</organism>
<accession>A0A9W3BUK9</accession>
<dbReference type="Proteomes" id="UP000504610">
    <property type="component" value="Chromosome 6"/>
</dbReference>
<evidence type="ECO:0000313" key="2">
    <source>
        <dbReference type="RefSeq" id="XP_056842980.1"/>
    </source>
</evidence>
<dbReference type="GeneID" id="130495587"/>
<reference evidence="2" key="2">
    <citation type="submission" date="2025-08" db="UniProtKB">
        <authorList>
            <consortium name="RefSeq"/>
        </authorList>
    </citation>
    <scope>IDENTIFICATION</scope>
    <source>
        <tissue evidence="2">Leaf</tissue>
    </source>
</reference>
<dbReference type="KEGG" id="rsz:130495587"/>
<keyword evidence="1" id="KW-1185">Reference proteome</keyword>
<sequence length="132" mass="14977">MFIHHSCCDSFLFTVVGEQFDLISICDSNNGCCWYQHSSRDRNGTVSGVAVLLVIIEQVKCLPYNEIVNIPFRDESMRYGQNLEVNGEKGTGQVEEFSKINLLLSDFCRMTEPQPKYSTTEKKSFGHVIISI</sequence>
<dbReference type="RefSeq" id="XP_056842980.1">
    <property type="nucleotide sequence ID" value="XM_056987000.1"/>
</dbReference>
<reference evidence="1" key="1">
    <citation type="journal article" date="2019" name="Database">
        <title>The radish genome database (RadishGD): an integrated information resource for radish genomics.</title>
        <authorList>
            <person name="Yu H.J."/>
            <person name="Baek S."/>
            <person name="Lee Y.J."/>
            <person name="Cho A."/>
            <person name="Mun J.H."/>
        </authorList>
    </citation>
    <scope>NUCLEOTIDE SEQUENCE [LARGE SCALE GENOMIC DNA]</scope>
    <source>
        <strain evidence="1">cv. WK10039</strain>
    </source>
</reference>
<dbReference type="AlphaFoldDB" id="A0A9W3BUK9"/>
<evidence type="ECO:0000313" key="1">
    <source>
        <dbReference type="Proteomes" id="UP000504610"/>
    </source>
</evidence>